<feature type="transmembrane region" description="Helical" evidence="6">
    <location>
        <begin position="389"/>
        <end position="411"/>
    </location>
</feature>
<dbReference type="InterPro" id="IPR050495">
    <property type="entry name" value="ATG22/LtaA_families"/>
</dbReference>
<evidence type="ECO:0000256" key="5">
    <source>
        <dbReference type="ARBA" id="ARBA00023136"/>
    </source>
</evidence>
<feature type="transmembrane region" description="Helical" evidence="6">
    <location>
        <begin position="20"/>
        <end position="41"/>
    </location>
</feature>
<evidence type="ECO:0000313" key="9">
    <source>
        <dbReference type="Proteomes" id="UP000002945"/>
    </source>
</evidence>
<organism evidence="8 9">
    <name type="scientific">Kordia algicida OT-1</name>
    <dbReference type="NCBI Taxonomy" id="391587"/>
    <lineage>
        <taxon>Bacteria</taxon>
        <taxon>Pseudomonadati</taxon>
        <taxon>Bacteroidota</taxon>
        <taxon>Flavobacteriia</taxon>
        <taxon>Flavobacteriales</taxon>
        <taxon>Flavobacteriaceae</taxon>
        <taxon>Kordia</taxon>
    </lineage>
</organism>
<dbReference type="PANTHER" id="PTHR23519:SF1">
    <property type="entry name" value="AUTOPHAGY-RELATED PROTEIN 22"/>
    <property type="match status" value="1"/>
</dbReference>
<dbReference type="HOGENOM" id="CLU_017518_3_0_10"/>
<dbReference type="PANTHER" id="PTHR23519">
    <property type="entry name" value="AUTOPHAGY-RELATED PROTEIN 22"/>
    <property type="match status" value="1"/>
</dbReference>
<evidence type="ECO:0000256" key="1">
    <source>
        <dbReference type="ARBA" id="ARBA00004127"/>
    </source>
</evidence>
<feature type="transmembrane region" description="Helical" evidence="6">
    <location>
        <begin position="259"/>
        <end position="280"/>
    </location>
</feature>
<dbReference type="InterPro" id="IPR036259">
    <property type="entry name" value="MFS_trans_sf"/>
</dbReference>
<feature type="domain" description="Major facilitator superfamily (MFS) profile" evidence="7">
    <location>
        <begin position="255"/>
        <end position="443"/>
    </location>
</feature>
<proteinExistence type="predicted"/>
<keyword evidence="3 6" id="KW-0812">Transmembrane</keyword>
<keyword evidence="4 6" id="KW-1133">Transmembrane helix</keyword>
<evidence type="ECO:0000256" key="2">
    <source>
        <dbReference type="ARBA" id="ARBA00022448"/>
    </source>
</evidence>
<dbReference type="EMBL" id="ABIB01000009">
    <property type="protein sequence ID" value="EDP95301.1"/>
    <property type="molecule type" value="Genomic_DNA"/>
</dbReference>
<accession>A9E412</accession>
<dbReference type="RefSeq" id="WP_007094464.1">
    <property type="nucleotide sequence ID" value="NZ_DS544873.1"/>
</dbReference>
<reference evidence="8 9" key="1">
    <citation type="journal article" date="2011" name="J. Bacteriol.">
        <title>Genome sequence of the algicidal bacterium Kordia algicida OT-1.</title>
        <authorList>
            <person name="Lee H.S."/>
            <person name="Kang S.G."/>
            <person name="Kwon K.K."/>
            <person name="Lee J.H."/>
            <person name="Kim S.J."/>
        </authorList>
    </citation>
    <scope>NUCLEOTIDE SEQUENCE [LARGE SCALE GENOMIC DNA]</scope>
    <source>
        <strain evidence="8 9">OT-1</strain>
    </source>
</reference>
<feature type="transmembrane region" description="Helical" evidence="6">
    <location>
        <begin position="200"/>
        <end position="219"/>
    </location>
</feature>
<dbReference type="Gene3D" id="1.20.1250.20">
    <property type="entry name" value="MFS general substrate transporter like domains"/>
    <property type="match status" value="1"/>
</dbReference>
<evidence type="ECO:0000256" key="4">
    <source>
        <dbReference type="ARBA" id="ARBA00022989"/>
    </source>
</evidence>
<sequence>MAKTTGLQKGDKKLINAWAFYDWANSVYSLVISTAVFPIYYAGVTKEFESFKLTETIPFLGTDWNPETLMSYTIAFFMLIVAFISPILSGIADYTGNKLKFLKFFCLLGSLSIIGLYFFKDEATLWIGILLTITSGIGFWGSIVFYNAYLPEVAHPEQQDAVSAKGFIMGYIGSILLLIICLAMIMFYDTFGFETAGQATRITFIVVGVWWLGFAQVTYRKLPKNEHTRTPQKGYLTSGFKELGKVWTELKNYAQLRTFLISFFFFSVGVQTIIYMAGIFGSSELGLPDTNLIGAILLVQFVAIFGAFIFSRVSKAFGNLTALKVTIIIWGVVCFVAFLLDKNQDNIAFYFYALGGLIGLVLGAIQSLSRSTYSKLLPETDDTATYFSFYDVTEKIAIVLGMLVFGALNAITGSMQWSVLFLAIFFLLSFVTISFIKKTKYVK</sequence>
<evidence type="ECO:0000259" key="7">
    <source>
        <dbReference type="PROSITE" id="PS50850"/>
    </source>
</evidence>
<dbReference type="AlphaFoldDB" id="A9E412"/>
<dbReference type="SUPFAM" id="SSF103473">
    <property type="entry name" value="MFS general substrate transporter"/>
    <property type="match status" value="1"/>
</dbReference>
<dbReference type="OrthoDB" id="9768783at2"/>
<dbReference type="Proteomes" id="UP000002945">
    <property type="component" value="Unassembled WGS sequence"/>
</dbReference>
<evidence type="ECO:0000256" key="3">
    <source>
        <dbReference type="ARBA" id="ARBA00022692"/>
    </source>
</evidence>
<feature type="transmembrane region" description="Helical" evidence="6">
    <location>
        <begin position="347"/>
        <end position="368"/>
    </location>
</feature>
<keyword evidence="9" id="KW-1185">Reference proteome</keyword>
<dbReference type="InterPro" id="IPR020846">
    <property type="entry name" value="MFS_dom"/>
</dbReference>
<evidence type="ECO:0000256" key="6">
    <source>
        <dbReference type="SAM" id="Phobius"/>
    </source>
</evidence>
<feature type="transmembrane region" description="Helical" evidence="6">
    <location>
        <begin position="167"/>
        <end position="188"/>
    </location>
</feature>
<feature type="transmembrane region" description="Helical" evidence="6">
    <location>
        <begin position="417"/>
        <end position="436"/>
    </location>
</feature>
<keyword evidence="5 6" id="KW-0472">Membrane</keyword>
<dbReference type="InterPro" id="IPR024671">
    <property type="entry name" value="Atg22-like"/>
</dbReference>
<dbReference type="eggNOG" id="COG2270">
    <property type="taxonomic scope" value="Bacteria"/>
</dbReference>
<protein>
    <submittedName>
        <fullName evidence="8">Permease</fullName>
    </submittedName>
</protein>
<gene>
    <name evidence="8" type="ORF">KAOT1_09521</name>
</gene>
<feature type="transmembrane region" description="Helical" evidence="6">
    <location>
        <begin position="69"/>
        <end position="89"/>
    </location>
</feature>
<dbReference type="GO" id="GO:0012505">
    <property type="term" value="C:endomembrane system"/>
    <property type="evidence" value="ECO:0007669"/>
    <property type="project" value="UniProtKB-SubCell"/>
</dbReference>
<feature type="transmembrane region" description="Helical" evidence="6">
    <location>
        <begin position="322"/>
        <end position="341"/>
    </location>
</feature>
<feature type="transmembrane region" description="Helical" evidence="6">
    <location>
        <begin position="101"/>
        <end position="119"/>
    </location>
</feature>
<dbReference type="PROSITE" id="PS50850">
    <property type="entry name" value="MFS"/>
    <property type="match status" value="1"/>
</dbReference>
<feature type="transmembrane region" description="Helical" evidence="6">
    <location>
        <begin position="292"/>
        <end position="310"/>
    </location>
</feature>
<keyword evidence="2" id="KW-0813">Transport</keyword>
<evidence type="ECO:0000313" key="8">
    <source>
        <dbReference type="EMBL" id="EDP95301.1"/>
    </source>
</evidence>
<feature type="transmembrane region" description="Helical" evidence="6">
    <location>
        <begin position="125"/>
        <end position="146"/>
    </location>
</feature>
<comment type="caution">
    <text evidence="8">The sequence shown here is derived from an EMBL/GenBank/DDBJ whole genome shotgun (WGS) entry which is preliminary data.</text>
</comment>
<comment type="subcellular location">
    <subcellularLocation>
        <location evidence="1">Endomembrane system</location>
        <topology evidence="1">Multi-pass membrane protein</topology>
    </subcellularLocation>
</comment>
<name>A9E412_9FLAO</name>
<dbReference type="STRING" id="391587.KAOT1_09521"/>
<dbReference type="Pfam" id="PF11700">
    <property type="entry name" value="ATG22"/>
    <property type="match status" value="1"/>
</dbReference>
<dbReference type="GO" id="GO:0022857">
    <property type="term" value="F:transmembrane transporter activity"/>
    <property type="evidence" value="ECO:0007669"/>
    <property type="project" value="InterPro"/>
</dbReference>